<dbReference type="SUPFAM" id="SSF52047">
    <property type="entry name" value="RNI-like"/>
    <property type="match status" value="2"/>
</dbReference>
<comment type="caution">
    <text evidence="3">The sequence shown here is derived from an EMBL/GenBank/DDBJ whole genome shotgun (WGS) entry which is preliminary data.</text>
</comment>
<proteinExistence type="predicted"/>
<keyword evidence="4" id="KW-1185">Reference proteome</keyword>
<dbReference type="Pfam" id="PF12937">
    <property type="entry name" value="F-box-like"/>
    <property type="match status" value="1"/>
</dbReference>
<dbReference type="InterPro" id="IPR032675">
    <property type="entry name" value="LRR_dom_sf"/>
</dbReference>
<dbReference type="InterPro" id="IPR001810">
    <property type="entry name" value="F-box_dom"/>
</dbReference>
<name>A0A9P3HE97_9FUNG</name>
<dbReference type="Gene3D" id="3.80.10.10">
    <property type="entry name" value="Ribonuclease Inhibitor"/>
    <property type="match status" value="2"/>
</dbReference>
<evidence type="ECO:0000256" key="1">
    <source>
        <dbReference type="SAM" id="MobiDB-lite"/>
    </source>
</evidence>
<protein>
    <recommendedName>
        <fullName evidence="2">F-box domain-containing protein</fullName>
    </recommendedName>
</protein>
<evidence type="ECO:0000313" key="4">
    <source>
        <dbReference type="Proteomes" id="UP000827284"/>
    </source>
</evidence>
<reference evidence="3" key="2">
    <citation type="journal article" date="2022" name="Microbiol. Resour. Announc.">
        <title>Whole-Genome Sequence of Entomortierella parvispora E1425, a Mucoromycotan Fungus Associated with Burkholderiaceae-Related Endosymbiotic Bacteria.</title>
        <authorList>
            <person name="Herlambang A."/>
            <person name="Guo Y."/>
            <person name="Takashima Y."/>
            <person name="Narisawa K."/>
            <person name="Ohta H."/>
            <person name="Nishizawa T."/>
        </authorList>
    </citation>
    <scope>NUCLEOTIDE SEQUENCE</scope>
    <source>
        <strain evidence="3">E1425</strain>
    </source>
</reference>
<feature type="region of interest" description="Disordered" evidence="1">
    <location>
        <begin position="536"/>
        <end position="558"/>
    </location>
</feature>
<gene>
    <name evidence="3" type="ORF">EMPS_07106</name>
</gene>
<evidence type="ECO:0000313" key="3">
    <source>
        <dbReference type="EMBL" id="GJJ74748.1"/>
    </source>
</evidence>
<reference evidence="3" key="1">
    <citation type="submission" date="2021-11" db="EMBL/GenBank/DDBJ databases">
        <authorList>
            <person name="Herlambang A."/>
            <person name="Guo Y."/>
            <person name="Takashima Y."/>
            <person name="Nishizawa T."/>
        </authorList>
    </citation>
    <scope>NUCLEOTIDE SEQUENCE</scope>
    <source>
        <strain evidence="3">E1425</strain>
    </source>
</reference>
<sequence length="1055" mass="119508">MSQQPHLEESPEGRARHDSQDQPNHLNAKATQSALAIPEIILLISRYLDQQALAVCLRVCRQWQNVLHYQLWEVVEKRTGKWHWSGSAPWGPTLPLSCGNARYLRKLVLNIDGNTYSSIGLNSMHYPNLSELTVTTTRVYTIDNFHQFIDECLSPFIEQHQAGLKKLVLRVDEIKSLSDAMTSCSHLESLTARHSYFEYQEPDNWMDWYAAQGCRLKSLAIAGMRFVSPPFSFVMTETMTALLAKASDSTLQNLDLATGYPNDKALFLVMKSPDLRRLCWPGSGTIARLAKALEDNPSRSFCQKLESLSIPGQEDMDPADFQRVMKSLPSLTELNLEGGSGPITPSLMTLRLRKLRIDAFKEDPSTMIQDILCSVPTLEVLTVECMSESTILEDPRPWICTGLRELTTGIIVYSGIEGHGLIMDRLATLEKLERLTVLPAPYIFKKPSSINGAQARNMQLTLEMGLDRLSTLKQLRALKVADPTTEWGGDEAKWALKNWDRLIDLDVLADSAAVVLLYHRFHIHSIMPRQQCLEGLQRGRPQHEPQRQERRLNVTPPHGPLSIPELLDLTGRYLDRYSLAMCLRVCRQWRKVLHCQLWEVIEKRTGGWNWPGSVSRGPTLPLSSENASHLRKLVLRIDTSSDSSLDLNSMHYPNLSELTVSTLSAYEVDRLRRFLHDCLSPFIVQHQTSLKKLVLFVDEMKPLTDALLTCSRLESLTAWFQPTGQKQYFLGEKHQSDRWMEWYEAQGRRLKSLSFMGTRVGSLSAKLEMGEAMAAHLAKASESTLQDLELAIEYPTDKGLFLVMKSPNLKRLYWPGSRTIARLAKAFENDPQGSFCQKLESLSIPNLEDLDPADFQRVMKSLPSLTDLYLPKVCPHLATLKLRKLRIDECKEDSTTMVQDILCSMPTLEVLTADCVSESAIQEDPRPWICRGLRELTTAIIVSSGINGHRSIMERLATLERLEKLSVLSTRCISKNPRGANDAKAVNMQLTLAEGLDRLSTLRQLRAFKVADTTTRWGADEAKWALKNWGRLIDLDVFGDCEVIVFLHHRLRKIS</sequence>
<feature type="region of interest" description="Disordered" evidence="1">
    <location>
        <begin position="1"/>
        <end position="28"/>
    </location>
</feature>
<dbReference type="SUPFAM" id="SSF52058">
    <property type="entry name" value="L domain-like"/>
    <property type="match status" value="1"/>
</dbReference>
<feature type="compositionally biased region" description="Basic and acidic residues" evidence="1">
    <location>
        <begin position="1"/>
        <end position="20"/>
    </location>
</feature>
<dbReference type="SUPFAM" id="SSF81383">
    <property type="entry name" value="F-box domain"/>
    <property type="match status" value="2"/>
</dbReference>
<dbReference type="InterPro" id="IPR036047">
    <property type="entry name" value="F-box-like_dom_sf"/>
</dbReference>
<dbReference type="OrthoDB" id="2386345at2759"/>
<dbReference type="PANTHER" id="PTHR38926:SF5">
    <property type="entry name" value="F-BOX AND LEUCINE-RICH REPEAT PROTEIN 6"/>
    <property type="match status" value="1"/>
</dbReference>
<dbReference type="AlphaFoldDB" id="A0A9P3HE97"/>
<feature type="compositionally biased region" description="Basic and acidic residues" evidence="1">
    <location>
        <begin position="541"/>
        <end position="552"/>
    </location>
</feature>
<dbReference type="Proteomes" id="UP000827284">
    <property type="component" value="Unassembled WGS sequence"/>
</dbReference>
<dbReference type="CDD" id="cd09917">
    <property type="entry name" value="F-box_SF"/>
    <property type="match status" value="1"/>
</dbReference>
<feature type="domain" description="F-box" evidence="2">
    <location>
        <begin position="38"/>
        <end position="73"/>
    </location>
</feature>
<evidence type="ECO:0000259" key="2">
    <source>
        <dbReference type="Pfam" id="PF12937"/>
    </source>
</evidence>
<dbReference type="EMBL" id="BQFW01000009">
    <property type="protein sequence ID" value="GJJ74748.1"/>
    <property type="molecule type" value="Genomic_DNA"/>
</dbReference>
<organism evidence="3 4">
    <name type="scientific">Entomortierella parvispora</name>
    <dbReference type="NCBI Taxonomy" id="205924"/>
    <lineage>
        <taxon>Eukaryota</taxon>
        <taxon>Fungi</taxon>
        <taxon>Fungi incertae sedis</taxon>
        <taxon>Mucoromycota</taxon>
        <taxon>Mortierellomycotina</taxon>
        <taxon>Mortierellomycetes</taxon>
        <taxon>Mortierellales</taxon>
        <taxon>Mortierellaceae</taxon>
        <taxon>Entomortierella</taxon>
    </lineage>
</organism>
<accession>A0A9P3HE97</accession>
<dbReference type="PANTHER" id="PTHR38926">
    <property type="entry name" value="F-BOX DOMAIN CONTAINING PROTEIN, EXPRESSED"/>
    <property type="match status" value="1"/>
</dbReference>